<dbReference type="AlphaFoldDB" id="A0A1V4ILE4"/>
<proteinExistence type="inferred from homology"/>
<dbReference type="GO" id="GO:0016787">
    <property type="term" value="F:hydrolase activity"/>
    <property type="evidence" value="ECO:0007669"/>
    <property type="project" value="UniProtKB-KW"/>
</dbReference>
<dbReference type="RefSeq" id="WP_079425043.1">
    <property type="nucleotide sequence ID" value="NZ_MZGV01000027.1"/>
</dbReference>
<dbReference type="InterPro" id="IPR036412">
    <property type="entry name" value="HAD-like_sf"/>
</dbReference>
<dbReference type="Proteomes" id="UP000190080">
    <property type="component" value="Unassembled WGS sequence"/>
</dbReference>
<evidence type="ECO:0000256" key="4">
    <source>
        <dbReference type="ARBA" id="ARBA00022842"/>
    </source>
</evidence>
<accession>A0A1V4ILE4</accession>
<evidence type="ECO:0000313" key="5">
    <source>
        <dbReference type="EMBL" id="OPJ60858.1"/>
    </source>
</evidence>
<dbReference type="NCBIfam" id="TIGR01490">
    <property type="entry name" value="HAD-SF-IB-hyp1"/>
    <property type="match status" value="1"/>
</dbReference>
<keyword evidence="4" id="KW-0460">Magnesium</keyword>
<dbReference type="Gene3D" id="3.40.50.1000">
    <property type="entry name" value="HAD superfamily/HAD-like"/>
    <property type="match status" value="1"/>
</dbReference>
<keyword evidence="3" id="KW-0378">Hydrolase</keyword>
<evidence type="ECO:0000256" key="3">
    <source>
        <dbReference type="ARBA" id="ARBA00022801"/>
    </source>
</evidence>
<keyword evidence="6" id="KW-1185">Reference proteome</keyword>
<comment type="similarity">
    <text evidence="1">Belongs to the HAD-like hydrolase superfamily. SerB family.</text>
</comment>
<dbReference type="InterPro" id="IPR006385">
    <property type="entry name" value="HAD_hydro_SerB1"/>
</dbReference>
<dbReference type="STRING" id="1450648.CLORY_25650"/>
<dbReference type="GO" id="GO:0046872">
    <property type="term" value="F:metal ion binding"/>
    <property type="evidence" value="ECO:0007669"/>
    <property type="project" value="UniProtKB-KW"/>
</dbReference>
<dbReference type="InterPro" id="IPR023214">
    <property type="entry name" value="HAD_sf"/>
</dbReference>
<dbReference type="Pfam" id="PF12710">
    <property type="entry name" value="HAD"/>
    <property type="match status" value="1"/>
</dbReference>
<dbReference type="CDD" id="cd02612">
    <property type="entry name" value="HAD_PGPPase"/>
    <property type="match status" value="1"/>
</dbReference>
<organism evidence="5 6">
    <name type="scientific">Clostridium oryzae</name>
    <dbReference type="NCBI Taxonomy" id="1450648"/>
    <lineage>
        <taxon>Bacteria</taxon>
        <taxon>Bacillati</taxon>
        <taxon>Bacillota</taxon>
        <taxon>Clostridia</taxon>
        <taxon>Eubacteriales</taxon>
        <taxon>Clostridiaceae</taxon>
        <taxon>Clostridium</taxon>
    </lineage>
</organism>
<evidence type="ECO:0000256" key="2">
    <source>
        <dbReference type="ARBA" id="ARBA00022723"/>
    </source>
</evidence>
<dbReference type="SUPFAM" id="SSF56784">
    <property type="entry name" value="HAD-like"/>
    <property type="match status" value="1"/>
</dbReference>
<dbReference type="NCBIfam" id="TIGR01488">
    <property type="entry name" value="HAD-SF-IB"/>
    <property type="match status" value="1"/>
</dbReference>
<keyword evidence="2" id="KW-0479">Metal-binding</keyword>
<evidence type="ECO:0000256" key="1">
    <source>
        <dbReference type="ARBA" id="ARBA00009184"/>
    </source>
</evidence>
<dbReference type="Gene3D" id="1.20.1440.100">
    <property type="entry name" value="SG protein - dephosphorylation function"/>
    <property type="match status" value="1"/>
</dbReference>
<dbReference type="OrthoDB" id="9794212at2"/>
<dbReference type="PANTHER" id="PTHR43344:SF13">
    <property type="entry name" value="PHOSPHATASE RV3661-RELATED"/>
    <property type="match status" value="1"/>
</dbReference>
<dbReference type="InterPro" id="IPR050582">
    <property type="entry name" value="HAD-like_SerB"/>
</dbReference>
<evidence type="ECO:0008006" key="7">
    <source>
        <dbReference type="Google" id="ProtNLM"/>
    </source>
</evidence>
<evidence type="ECO:0000313" key="6">
    <source>
        <dbReference type="Proteomes" id="UP000190080"/>
    </source>
</evidence>
<dbReference type="PANTHER" id="PTHR43344">
    <property type="entry name" value="PHOSPHOSERINE PHOSPHATASE"/>
    <property type="match status" value="1"/>
</dbReference>
<dbReference type="EMBL" id="MZGV01000027">
    <property type="protein sequence ID" value="OPJ60858.1"/>
    <property type="molecule type" value="Genomic_DNA"/>
</dbReference>
<sequence>MKKLAMFDVDYTLTSKETMIEFYKFMLKRNIKYIKNVPATTKASLLYLVKDRNLKLFKESFMSFIQGITEEEMDQIVQEFYEKRIKNILYKDGIEMLKQLKYEGYDVYLISASPEFYLKTLYEIKEVDMIIGTRYKVDNGIYTSRIVGENCKGQEKVIRLKSYLESNGIEVDYKNSFMFSDSLSDLPLLRLAGKSFLINFKNGKGKDSYSGIGILNWK</sequence>
<reference evidence="5 6" key="1">
    <citation type="submission" date="2017-03" db="EMBL/GenBank/DDBJ databases">
        <title>Genome sequence of Clostridium oryzae DSM 28571.</title>
        <authorList>
            <person name="Poehlein A."/>
            <person name="Daniel R."/>
        </authorList>
    </citation>
    <scope>NUCLEOTIDE SEQUENCE [LARGE SCALE GENOMIC DNA]</scope>
    <source>
        <strain evidence="5 6">DSM 28571</strain>
    </source>
</reference>
<gene>
    <name evidence="5" type="ORF">CLORY_25650</name>
</gene>
<comment type="caution">
    <text evidence="5">The sequence shown here is derived from an EMBL/GenBank/DDBJ whole genome shotgun (WGS) entry which is preliminary data.</text>
</comment>
<protein>
    <recommendedName>
        <fullName evidence="7">Haloacid dehalogenase-like hydrolase</fullName>
    </recommendedName>
</protein>
<name>A0A1V4ILE4_9CLOT</name>